<dbReference type="AlphaFoldDB" id="A0A7T8JTG7"/>
<evidence type="ECO:0000313" key="3">
    <source>
        <dbReference type="Proteomes" id="UP000595437"/>
    </source>
</evidence>
<sequence length="265" mass="30556">MDSSKRKIDEMVNNINSFRETASKVQSSATRLSEVHSEIRSLNRPIGYRVEDAENSYKSYEHILNDLRKFKAELEELNRSTGANVMELRALLQRQEEYILEVENYMSKIKNLILIRQQYSSLATGLTEFIINYTEIVKEIERSNIHPSEKVKRYDDTIAKISDAEAQLALVTDKGNLIASECTTKDRNKVMEQLQSLKSQVHSLKTAIQRKRQEHVESASETNKKAGEVEKVLEALRSKEQFITSRPVLTLSVSDVEERYRSTRP</sequence>
<organism evidence="2 3">
    <name type="scientific">Caligus rogercresseyi</name>
    <name type="common">Sea louse</name>
    <dbReference type="NCBI Taxonomy" id="217165"/>
    <lineage>
        <taxon>Eukaryota</taxon>
        <taxon>Metazoa</taxon>
        <taxon>Ecdysozoa</taxon>
        <taxon>Arthropoda</taxon>
        <taxon>Crustacea</taxon>
        <taxon>Multicrustacea</taxon>
        <taxon>Hexanauplia</taxon>
        <taxon>Copepoda</taxon>
        <taxon>Siphonostomatoida</taxon>
        <taxon>Caligidae</taxon>
        <taxon>Caligus</taxon>
    </lineage>
</organism>
<dbReference type="SUPFAM" id="SSF58100">
    <property type="entry name" value="Bacterial hemolysins"/>
    <property type="match status" value="1"/>
</dbReference>
<reference evidence="3" key="1">
    <citation type="submission" date="2021-01" db="EMBL/GenBank/DDBJ databases">
        <title>Caligus Genome Assembly.</title>
        <authorList>
            <person name="Gallardo-Escarate C."/>
        </authorList>
    </citation>
    <scope>NUCLEOTIDE SEQUENCE [LARGE SCALE GENOMIC DNA]</scope>
</reference>
<dbReference type="EMBL" id="CP045910">
    <property type="protein sequence ID" value="QQP31634.1"/>
    <property type="molecule type" value="Genomic_DNA"/>
</dbReference>
<protein>
    <submittedName>
        <fullName evidence="2">Nesprin1like</fullName>
    </submittedName>
</protein>
<dbReference type="Proteomes" id="UP000595437">
    <property type="component" value="Chromosome 21"/>
</dbReference>
<dbReference type="Gene3D" id="1.20.58.60">
    <property type="match status" value="1"/>
</dbReference>
<keyword evidence="1" id="KW-0175">Coiled coil</keyword>
<name>A0A7T8JTG7_CALRO</name>
<gene>
    <name evidence="2" type="ORF">FKW44_025297</name>
</gene>
<dbReference type="OrthoDB" id="6373308at2759"/>
<feature type="coiled-coil region" evidence="1">
    <location>
        <begin position="187"/>
        <end position="214"/>
    </location>
</feature>
<keyword evidence="3" id="KW-1185">Reference proteome</keyword>
<evidence type="ECO:0000256" key="1">
    <source>
        <dbReference type="SAM" id="Coils"/>
    </source>
</evidence>
<accession>A0A7T8JTG7</accession>
<proteinExistence type="predicted"/>
<evidence type="ECO:0000313" key="2">
    <source>
        <dbReference type="EMBL" id="QQP31634.1"/>
    </source>
</evidence>